<gene>
    <name evidence="3" type="ORF">QC825_13330</name>
</gene>
<feature type="domain" description="Phytase-like" evidence="2">
    <location>
        <begin position="57"/>
        <end position="298"/>
    </location>
</feature>
<evidence type="ECO:0000256" key="1">
    <source>
        <dbReference type="SAM" id="SignalP"/>
    </source>
</evidence>
<dbReference type="EMBL" id="JARWAO010000008">
    <property type="protein sequence ID" value="MDR5897051.1"/>
    <property type="molecule type" value="Genomic_DNA"/>
</dbReference>
<dbReference type="RefSeq" id="WP_251595174.1">
    <property type="nucleotide sequence ID" value="NZ_JAMLJI010000004.1"/>
</dbReference>
<accession>A0ABU1GZT3</accession>
<dbReference type="SUPFAM" id="SSF50956">
    <property type="entry name" value="Thermostable phytase (3-phytase)"/>
    <property type="match status" value="1"/>
</dbReference>
<sequence>MPKHPRILLATYALGLALSGCSMAGPVSMGQAGEGPSESVQWCGTLNLPGETPQGDTLGGISDLAFDAQTNTLYLLSDRARLYWGTLTFEGDTLRDLTIQGSTRLTDPRGRILKSSAGDSEGMTLTQDAQGQKRLLIGLELDDRLQYFTLNGRAVGAPLRPEALDGVRYNGGLEAVGTLEDGTIIAGLERPPRGAPAKTTRLFDVHGHTWHYELAEPSQSSLTALAPLGEGILTLERAFDPPRPLAISLRYARLDSSNHADVSTLATLYSSDGWLLDNFEGLTRLRPGRYLMVSDDNFNLIQHTLLSCMDITLPHKKTPQ</sequence>
<feature type="chain" id="PRO_5046078283" evidence="1">
    <location>
        <begin position="25"/>
        <end position="320"/>
    </location>
</feature>
<evidence type="ECO:0000313" key="4">
    <source>
        <dbReference type="Proteomes" id="UP001269375"/>
    </source>
</evidence>
<keyword evidence="4" id="KW-1185">Reference proteome</keyword>
<dbReference type="PROSITE" id="PS51257">
    <property type="entry name" value="PROKAR_LIPOPROTEIN"/>
    <property type="match status" value="1"/>
</dbReference>
<feature type="signal peptide" evidence="1">
    <location>
        <begin position="1"/>
        <end position="24"/>
    </location>
</feature>
<evidence type="ECO:0000313" key="3">
    <source>
        <dbReference type="EMBL" id="MDR5897051.1"/>
    </source>
</evidence>
<protein>
    <submittedName>
        <fullName evidence="3">Esterase-like activity of phytase family protein</fullName>
    </submittedName>
</protein>
<comment type="caution">
    <text evidence="3">The sequence shown here is derived from an EMBL/GenBank/DDBJ whole genome shotgun (WGS) entry which is preliminary data.</text>
</comment>
<dbReference type="Proteomes" id="UP001269375">
    <property type="component" value="Unassembled WGS sequence"/>
</dbReference>
<reference evidence="3 4" key="1">
    <citation type="submission" date="2023-04" db="EMBL/GenBank/DDBJ databases">
        <title>A long-awaited taxogenomic arrangement of the family Halomonadaceae.</title>
        <authorList>
            <person name="De La Haba R."/>
            <person name="Chuvochina M."/>
            <person name="Wittouck S."/>
            <person name="Arahal D.R."/>
            <person name="Sanchez-Porro C."/>
            <person name="Hugenholtz P."/>
            <person name="Ventosa A."/>
        </authorList>
    </citation>
    <scope>NUCLEOTIDE SEQUENCE [LARGE SCALE GENOMIC DNA]</scope>
    <source>
        <strain evidence="3 4">DSM 22428</strain>
    </source>
</reference>
<name>A0ABU1GZT3_9GAMM</name>
<organism evidence="3 4">
    <name type="scientific">Larsenimonas suaedae</name>
    <dbReference type="NCBI Taxonomy" id="1851019"/>
    <lineage>
        <taxon>Bacteria</taxon>
        <taxon>Pseudomonadati</taxon>
        <taxon>Pseudomonadota</taxon>
        <taxon>Gammaproteobacteria</taxon>
        <taxon>Oceanospirillales</taxon>
        <taxon>Halomonadaceae</taxon>
        <taxon>Larsenimonas</taxon>
    </lineage>
</organism>
<dbReference type="InterPro" id="IPR027372">
    <property type="entry name" value="Phytase-like_dom"/>
</dbReference>
<keyword evidence="1" id="KW-0732">Signal</keyword>
<evidence type="ECO:0000259" key="2">
    <source>
        <dbReference type="Pfam" id="PF13449"/>
    </source>
</evidence>
<proteinExistence type="predicted"/>
<dbReference type="Pfam" id="PF13449">
    <property type="entry name" value="Phytase-like"/>
    <property type="match status" value="1"/>
</dbReference>